<evidence type="ECO:0000313" key="2">
    <source>
        <dbReference type="EMBL" id="KKM66267.1"/>
    </source>
</evidence>
<proteinExistence type="predicted"/>
<organism evidence="2">
    <name type="scientific">marine sediment metagenome</name>
    <dbReference type="NCBI Taxonomy" id="412755"/>
    <lineage>
        <taxon>unclassified sequences</taxon>
        <taxon>metagenomes</taxon>
        <taxon>ecological metagenomes</taxon>
    </lineage>
</organism>
<feature type="region of interest" description="Disordered" evidence="1">
    <location>
        <begin position="615"/>
        <end position="638"/>
    </location>
</feature>
<comment type="caution">
    <text evidence="2">The sequence shown here is derived from an EMBL/GenBank/DDBJ whole genome shotgun (WGS) entry which is preliminary data.</text>
</comment>
<dbReference type="AlphaFoldDB" id="A0A0F9MAW0"/>
<accession>A0A0F9MAW0</accession>
<dbReference type="EMBL" id="LAZR01010566">
    <property type="protein sequence ID" value="KKM66267.1"/>
    <property type="molecule type" value="Genomic_DNA"/>
</dbReference>
<gene>
    <name evidence="2" type="ORF">LCGC14_1482890</name>
</gene>
<sequence length="638" mass="68019">MAGEMTDEEFAALLRKDVFKGIKEEPGPTRAKAFLLGLEEQLRQPTPALPAELEIEPSPVSVRPTTVGEIGGGIVGSLVGEAIFPPGGGIPGGIAGTVVGTTLGTAAGLTVEDISGTGQEPTFVDVAQTMGEAVRRQTTAELGARGGLAVLRKALKPLPSRLLEEGAEETIRLFEEASEQALGVGAKTGLPTAGQLSRSALVDFGQGVSANAVGGQGFFVKQQMRVEKVIEFIAERFQKADLNPISMGSSIRDTLSGGRSLWFGAARGAWQGLDDMVRGAVTVKWVRGKAALREIIEDVAPRGAVPVGKRNKEIFEEANNLLTWPDEITFMQAQNLRSDLLAVFRGVPFKNRKQAVDVVLSNILVEEMEKSARALSGDALRQFRGARNLTRMGHERFNTKFLIALDKLDLDEKVYRSMLAGLYPERIDEVINILGRRAPRLKKALGDTWVTDIMVEAGKSGDFSGKTLFSFIRPGKPERFARKLLGKEYFRNVKTFATAAKQAQATVSSPGTMAIVLTQFGGGGIAGGIAGFATGDPIKGLLAAAPFFVAPAIAAKILSTSGGTRWLTVGIKAPAFTKEAAIIQSRVLANMRRIEKQEKAKRLPKEPVVPLQGPLAPIGPSLPQPQPATPTAVFGVRG</sequence>
<name>A0A0F9MAW0_9ZZZZ</name>
<protein>
    <submittedName>
        <fullName evidence="2">Uncharacterized protein</fullName>
    </submittedName>
</protein>
<evidence type="ECO:0000256" key="1">
    <source>
        <dbReference type="SAM" id="MobiDB-lite"/>
    </source>
</evidence>
<reference evidence="2" key="1">
    <citation type="journal article" date="2015" name="Nature">
        <title>Complex archaea that bridge the gap between prokaryotes and eukaryotes.</title>
        <authorList>
            <person name="Spang A."/>
            <person name="Saw J.H."/>
            <person name="Jorgensen S.L."/>
            <person name="Zaremba-Niedzwiedzka K."/>
            <person name="Martijn J."/>
            <person name="Lind A.E."/>
            <person name="van Eijk R."/>
            <person name="Schleper C."/>
            <person name="Guy L."/>
            <person name="Ettema T.J."/>
        </authorList>
    </citation>
    <scope>NUCLEOTIDE SEQUENCE</scope>
</reference>